<dbReference type="InterPro" id="IPR006533">
    <property type="entry name" value="T6SS_Vgr_RhsGE"/>
</dbReference>
<dbReference type="NCBIfam" id="TIGR03361">
    <property type="entry name" value="VI_Rhs_Vgr"/>
    <property type="match status" value="1"/>
</dbReference>
<dbReference type="Proteomes" id="UP000831327">
    <property type="component" value="Chromosome"/>
</dbReference>
<keyword evidence="5" id="KW-1185">Reference proteome</keyword>
<dbReference type="SUPFAM" id="SSF69349">
    <property type="entry name" value="Phage fibre proteins"/>
    <property type="match status" value="1"/>
</dbReference>
<proteinExistence type="inferred from homology"/>
<dbReference type="Gene3D" id="4.10.220.110">
    <property type="match status" value="1"/>
</dbReference>
<dbReference type="Pfam" id="PF22178">
    <property type="entry name" value="Gp5_trimer_C"/>
    <property type="match status" value="1"/>
</dbReference>
<dbReference type="SUPFAM" id="SSF69255">
    <property type="entry name" value="gp5 N-terminal domain-like"/>
    <property type="match status" value="1"/>
</dbReference>
<dbReference type="EMBL" id="AP025637">
    <property type="protein sequence ID" value="BDG74216.1"/>
    <property type="molecule type" value="Genomic_DNA"/>
</dbReference>
<evidence type="ECO:0000313" key="5">
    <source>
        <dbReference type="Proteomes" id="UP000831327"/>
    </source>
</evidence>
<dbReference type="SUPFAM" id="SSF69279">
    <property type="entry name" value="Phage tail proteins"/>
    <property type="match status" value="2"/>
</dbReference>
<dbReference type="NCBIfam" id="TIGR01646">
    <property type="entry name" value="vgr_GE"/>
    <property type="match status" value="1"/>
</dbReference>
<evidence type="ECO:0000259" key="2">
    <source>
        <dbReference type="Pfam" id="PF04717"/>
    </source>
</evidence>
<evidence type="ECO:0000313" key="4">
    <source>
        <dbReference type="EMBL" id="BDG74216.1"/>
    </source>
</evidence>
<accession>A0ABM7Y868</accession>
<dbReference type="Pfam" id="PF04717">
    <property type="entry name" value="Phage_base_V"/>
    <property type="match status" value="1"/>
</dbReference>
<dbReference type="InterPro" id="IPR054030">
    <property type="entry name" value="Gp5_Vgr_C"/>
</dbReference>
<dbReference type="Pfam" id="PF05954">
    <property type="entry name" value="Phage_GPD"/>
    <property type="match status" value="1"/>
</dbReference>
<feature type="domain" description="Gp5/Type VI secretion system Vgr protein OB-fold" evidence="2">
    <location>
        <begin position="393"/>
        <end position="457"/>
    </location>
</feature>
<organism evidence="4 5">
    <name type="scientific">Roseomonas fluvialis</name>
    <dbReference type="NCBI Taxonomy" id="1750527"/>
    <lineage>
        <taxon>Bacteria</taxon>
        <taxon>Pseudomonadati</taxon>
        <taxon>Pseudomonadota</taxon>
        <taxon>Alphaproteobacteria</taxon>
        <taxon>Acetobacterales</taxon>
        <taxon>Roseomonadaceae</taxon>
        <taxon>Roseomonas</taxon>
    </lineage>
</organism>
<feature type="domain" description="Gp5/Type VI secretion system Vgr C-terminal trimerisation" evidence="3">
    <location>
        <begin position="474"/>
        <end position="538"/>
    </location>
</feature>
<sequence length="598" mass="66771">MVYDPTTRSYVQSNRLLKITTDLGVDMVMLTELDGVDELSRPFLFKIRMVTDRPMEDVKALLSTAVTLEFGAAGTEDGRRPFRGYLRRLVRTELTNATRDEWQWEAEVVPRLWFLSLRTNMRIHKDITFQQIVMKMAGEYGIPTPVMRATSFGSTKLDFCVQYRESDLAFLSRIMERYGWFYFHQHDKHQTNLIVADANLHADQRTVLDDSNLISVEEDFSVQSGQWSLREFDPFSFVASAERRPTKISGKALNTAHERYDYVGAFIEKSGQSGVMGLVPVGRDLTDVAMEREEARHHLCRGASINAHLDAGRRATVAGSDVLVTAVTHRARDYSHWTDADWGAQERTAPFYENAFTCIPFAVPFRPEAITPRPVVDGPQTAKVTFGGDNPQIDKFGRVKLDFHWDREHSGSAWVRVSQGWAGKGHGQMHIPQTGDEVIVEFLEGDPDRPIVTGRVYNGKNTVPFPLPGEHTRSGIKTVRDNQLRFDDANGKEEVYIRAAKTLLTEVVDTETHKVGLGGTGDRITEIANSDTLTLKQGNLKIKATMGGVEIEAAQQIVLKVGASKLTVNQGGVTIEGTMIELKAVALVKINGATITIG</sequence>
<dbReference type="InterPro" id="IPR017847">
    <property type="entry name" value="T6SS_RhsGE_Vgr_subset"/>
</dbReference>
<dbReference type="Gene3D" id="3.55.50.10">
    <property type="entry name" value="Baseplate protein-like domains"/>
    <property type="match status" value="1"/>
</dbReference>
<dbReference type="RefSeq" id="WP_244408397.1">
    <property type="nucleotide sequence ID" value="NZ_AP025637.1"/>
</dbReference>
<evidence type="ECO:0008006" key="6">
    <source>
        <dbReference type="Google" id="ProtNLM"/>
    </source>
</evidence>
<dbReference type="Gene3D" id="2.30.110.50">
    <property type="match status" value="1"/>
</dbReference>
<protein>
    <recommendedName>
        <fullName evidence="6">Type VI secretion system tip protein VgrG</fullName>
    </recommendedName>
</protein>
<evidence type="ECO:0000259" key="3">
    <source>
        <dbReference type="Pfam" id="PF22178"/>
    </source>
</evidence>
<reference evidence="4 5" key="1">
    <citation type="journal article" date="2016" name="Microbes Environ.">
        <title>Phylogenetically diverse aerobic anoxygenic phototrophic bacteria isolated from epilithic biofilms in Tama river, Japan.</title>
        <authorList>
            <person name="Hirose S."/>
            <person name="Matsuura K."/>
            <person name="Haruta S."/>
        </authorList>
    </citation>
    <scope>NUCLEOTIDE SEQUENCE [LARGE SCALE GENOMIC DNA]</scope>
    <source>
        <strain evidence="4 5">S08</strain>
    </source>
</reference>
<dbReference type="InterPro" id="IPR006531">
    <property type="entry name" value="Gp5/Vgr_OB"/>
</dbReference>
<comment type="similarity">
    <text evidence="1">Belongs to the VgrG protein family.</text>
</comment>
<gene>
    <name evidence="4" type="ORF">Rmf_41450</name>
</gene>
<dbReference type="Gene3D" id="2.40.50.230">
    <property type="entry name" value="Gp5 N-terminal domain"/>
    <property type="match status" value="1"/>
</dbReference>
<evidence type="ECO:0000256" key="1">
    <source>
        <dbReference type="ARBA" id="ARBA00005558"/>
    </source>
</evidence>
<name>A0ABM7Y868_9PROT</name>
<dbReference type="InterPro" id="IPR037026">
    <property type="entry name" value="Vgr_OB-fold_dom_sf"/>
</dbReference>